<dbReference type="EMBL" id="QKTW01000015">
    <property type="protein sequence ID" value="PZF73174.1"/>
    <property type="molecule type" value="Genomic_DNA"/>
</dbReference>
<name>A0A2W2AYT8_9BACT</name>
<keyword evidence="2" id="KW-1185">Reference proteome</keyword>
<evidence type="ECO:0008006" key="3">
    <source>
        <dbReference type="Google" id="ProtNLM"/>
    </source>
</evidence>
<dbReference type="Proteomes" id="UP000248745">
    <property type="component" value="Unassembled WGS sequence"/>
</dbReference>
<accession>A0A2W2AYT8</accession>
<dbReference type="RefSeq" id="WP_110998751.1">
    <property type="nucleotide sequence ID" value="NZ_QKTW01000015.1"/>
</dbReference>
<dbReference type="AlphaFoldDB" id="A0A2W2AYT8"/>
<dbReference type="OrthoDB" id="9776255at2"/>
<gene>
    <name evidence="1" type="ORF">DN068_09900</name>
</gene>
<dbReference type="NCBIfam" id="TIGR04183">
    <property type="entry name" value="Por_Secre_tail"/>
    <property type="match status" value="1"/>
</dbReference>
<evidence type="ECO:0000313" key="2">
    <source>
        <dbReference type="Proteomes" id="UP000248745"/>
    </source>
</evidence>
<comment type="caution">
    <text evidence="1">The sequence shown here is derived from an EMBL/GenBank/DDBJ whole genome shotgun (WGS) entry which is preliminary data.</text>
</comment>
<protein>
    <recommendedName>
        <fullName evidence="3">Secretion system C-terminal sorting domain-containing protein</fullName>
    </recommendedName>
</protein>
<organism evidence="1 2">
    <name type="scientific">Taibaiella soli</name>
    <dbReference type="NCBI Taxonomy" id="1649169"/>
    <lineage>
        <taxon>Bacteria</taxon>
        <taxon>Pseudomonadati</taxon>
        <taxon>Bacteroidota</taxon>
        <taxon>Chitinophagia</taxon>
        <taxon>Chitinophagales</taxon>
        <taxon>Chitinophagaceae</taxon>
        <taxon>Taibaiella</taxon>
    </lineage>
</organism>
<dbReference type="InterPro" id="IPR026444">
    <property type="entry name" value="Secre_tail"/>
</dbReference>
<sequence length="47" mass="5237">MDGSVVITQQLAAGKNELNVALLPPGLYLIRLMSKDDEVYQTKFVKE</sequence>
<reference evidence="1 2" key="1">
    <citation type="submission" date="2018-06" db="EMBL/GenBank/DDBJ databases">
        <title>Mucibacter soli gen. nov., sp. nov., a new member of the family Chitinophagaceae producing mucin.</title>
        <authorList>
            <person name="Kim M.-K."/>
            <person name="Park S."/>
            <person name="Kim T.-S."/>
            <person name="Joung Y."/>
            <person name="Han J.-H."/>
            <person name="Kim S.B."/>
        </authorList>
    </citation>
    <scope>NUCLEOTIDE SEQUENCE [LARGE SCALE GENOMIC DNA]</scope>
    <source>
        <strain evidence="1 2">R1-15</strain>
    </source>
</reference>
<proteinExistence type="predicted"/>
<evidence type="ECO:0000313" key="1">
    <source>
        <dbReference type="EMBL" id="PZF73174.1"/>
    </source>
</evidence>